<evidence type="ECO:0000259" key="1">
    <source>
        <dbReference type="Pfam" id="PF08241"/>
    </source>
</evidence>
<dbReference type="SUPFAM" id="SSF53335">
    <property type="entry name" value="S-adenosyl-L-methionine-dependent methyltransferases"/>
    <property type="match status" value="1"/>
</dbReference>
<feature type="domain" description="Methyltransferase type 11" evidence="1">
    <location>
        <begin position="123"/>
        <end position="210"/>
    </location>
</feature>
<name>A0A9D3SBV7_ANGAN</name>
<evidence type="ECO:0000313" key="2">
    <source>
        <dbReference type="EMBL" id="KAG5857457.1"/>
    </source>
</evidence>
<dbReference type="Proteomes" id="UP001044222">
    <property type="component" value="Unassembled WGS sequence"/>
</dbReference>
<dbReference type="InterPro" id="IPR029063">
    <property type="entry name" value="SAM-dependent_MTases_sf"/>
</dbReference>
<protein>
    <recommendedName>
        <fullName evidence="1">Methyltransferase type 11 domain-containing protein</fullName>
    </recommendedName>
</protein>
<dbReference type="Pfam" id="PF08241">
    <property type="entry name" value="Methyltransf_11"/>
    <property type="match status" value="1"/>
</dbReference>
<organism evidence="2 3">
    <name type="scientific">Anguilla anguilla</name>
    <name type="common">European freshwater eel</name>
    <name type="synonym">Muraena anguilla</name>
    <dbReference type="NCBI Taxonomy" id="7936"/>
    <lineage>
        <taxon>Eukaryota</taxon>
        <taxon>Metazoa</taxon>
        <taxon>Chordata</taxon>
        <taxon>Craniata</taxon>
        <taxon>Vertebrata</taxon>
        <taxon>Euteleostomi</taxon>
        <taxon>Actinopterygii</taxon>
        <taxon>Neopterygii</taxon>
        <taxon>Teleostei</taxon>
        <taxon>Anguilliformes</taxon>
        <taxon>Anguillidae</taxon>
        <taxon>Anguilla</taxon>
    </lineage>
</organism>
<dbReference type="PANTHER" id="PTHR43675">
    <property type="entry name" value="ARSENITE METHYLTRANSFERASE"/>
    <property type="match status" value="1"/>
</dbReference>
<dbReference type="AlphaFoldDB" id="A0A9D3SBV7"/>
<dbReference type="PANTHER" id="PTHR43675:SF1">
    <property type="entry name" value="RIKEN CDNA 2700097O09 GENE"/>
    <property type="match status" value="1"/>
</dbReference>
<dbReference type="InterPro" id="IPR026669">
    <property type="entry name" value="Arsenite_MeTrfase-like"/>
</dbReference>
<comment type="caution">
    <text evidence="2">The sequence shown here is derived from an EMBL/GenBank/DDBJ whole genome shotgun (WGS) entry which is preliminary data.</text>
</comment>
<dbReference type="CDD" id="cd02440">
    <property type="entry name" value="AdoMet_MTases"/>
    <property type="match status" value="1"/>
</dbReference>
<gene>
    <name evidence="2" type="ORF">ANANG_G00019670</name>
</gene>
<dbReference type="Gene3D" id="3.40.50.150">
    <property type="entry name" value="Vaccinia Virus protein VP39"/>
    <property type="match status" value="1"/>
</dbReference>
<evidence type="ECO:0000313" key="3">
    <source>
        <dbReference type="Proteomes" id="UP001044222"/>
    </source>
</evidence>
<dbReference type="InterPro" id="IPR013216">
    <property type="entry name" value="Methyltransf_11"/>
</dbReference>
<reference evidence="2" key="1">
    <citation type="submission" date="2021-01" db="EMBL/GenBank/DDBJ databases">
        <title>A chromosome-scale assembly of European eel, Anguilla anguilla.</title>
        <authorList>
            <person name="Henkel C."/>
            <person name="Jong-Raadsen S.A."/>
            <person name="Dufour S."/>
            <person name="Weltzien F.-A."/>
            <person name="Palstra A.P."/>
            <person name="Pelster B."/>
            <person name="Spaink H.P."/>
            <person name="Van Den Thillart G.E."/>
            <person name="Jansen H."/>
            <person name="Zahm M."/>
            <person name="Klopp C."/>
            <person name="Cedric C."/>
            <person name="Louis A."/>
            <person name="Berthelot C."/>
            <person name="Parey E."/>
            <person name="Roest Crollius H."/>
            <person name="Montfort J."/>
            <person name="Robinson-Rechavi M."/>
            <person name="Bucao C."/>
            <person name="Bouchez O."/>
            <person name="Gislard M."/>
            <person name="Lluch J."/>
            <person name="Milhes M."/>
            <person name="Lampietro C."/>
            <person name="Lopez Roques C."/>
            <person name="Donnadieu C."/>
            <person name="Braasch I."/>
            <person name="Desvignes T."/>
            <person name="Postlethwait J."/>
            <person name="Bobe J."/>
            <person name="Guiguen Y."/>
            <person name="Dirks R."/>
        </authorList>
    </citation>
    <scope>NUCLEOTIDE SEQUENCE</scope>
    <source>
        <strain evidence="2">Tag_6206</strain>
        <tissue evidence="2">Liver</tissue>
    </source>
</reference>
<accession>A0A9D3SBV7</accession>
<dbReference type="EMBL" id="JAFIRN010000001">
    <property type="protein sequence ID" value="KAG5857457.1"/>
    <property type="molecule type" value="Genomic_DNA"/>
</dbReference>
<sequence length="265" mass="29549">MDNEKVVLQSIAEDLRTCLPVEAMLPSESLAIEKAQQDSKPTVHVDAFLYDEEAVDLLCEEGKMSRDYCLLCGSHRTAPLGFISHSFSALELRFLFQNVLPDLSGKMLVDVGSRLGAVLYGGCLYSSAAQLVGVEISAEFANLQRMVVEKYGFTDRVQVIHADICTQASLLQNADVIVMNNVFEYFLESTEQMRAWHCIGQNVRKKGALLVTVPSVQEAFSALQGMNGVIDINQWLEEVPLDYDVYLGKDTDPESFKQIHLYKVL</sequence>
<dbReference type="GO" id="GO:0008757">
    <property type="term" value="F:S-adenosylmethionine-dependent methyltransferase activity"/>
    <property type="evidence" value="ECO:0007669"/>
    <property type="project" value="InterPro"/>
</dbReference>
<proteinExistence type="predicted"/>
<keyword evidence="3" id="KW-1185">Reference proteome</keyword>